<dbReference type="EMBL" id="CP015405">
    <property type="protein sequence ID" value="ARE64967.1"/>
    <property type="molecule type" value="Genomic_DNA"/>
</dbReference>
<proteinExistence type="predicted"/>
<organism evidence="1 2">
    <name type="scientific">Blautia pseudococcoides</name>
    <dbReference type="NCBI Taxonomy" id="1796616"/>
    <lineage>
        <taxon>Bacteria</taxon>
        <taxon>Bacillati</taxon>
        <taxon>Bacillota</taxon>
        <taxon>Clostridia</taxon>
        <taxon>Lachnospirales</taxon>
        <taxon>Lachnospiraceae</taxon>
        <taxon>Blautia</taxon>
    </lineage>
</organism>
<dbReference type="OrthoDB" id="9791178at2"/>
<reference evidence="1" key="1">
    <citation type="submission" date="2017-04" db="EMBL/GenBank/DDBJ databases">
        <title>Complete Genome Sequences of Twelve Strains of a Stable Defined Moderately Diverse Mouse Microbiota 2 (sDMDMm2).</title>
        <authorList>
            <person name="Uchimura Y."/>
            <person name="Wyss M."/>
            <person name="Brugiroux S."/>
            <person name="Limenitakis J.P."/>
            <person name="Stecher B."/>
            <person name="McCoy K.D."/>
            <person name="Macpherson A.J."/>
        </authorList>
    </citation>
    <scope>NUCLEOTIDE SEQUENCE</scope>
    <source>
        <strain evidence="1">YL58</strain>
    </source>
</reference>
<dbReference type="Proteomes" id="UP000092574">
    <property type="component" value="Chromosome"/>
</dbReference>
<dbReference type="KEGG" id="byl:A4V09_24135"/>
<protein>
    <submittedName>
        <fullName evidence="1">TnpV protein</fullName>
    </submittedName>
</protein>
<dbReference type="Pfam" id="PF14198">
    <property type="entry name" value="TnpV"/>
    <property type="match status" value="1"/>
</dbReference>
<dbReference type="InterPro" id="IPR026989">
    <property type="entry name" value="TnpV"/>
</dbReference>
<evidence type="ECO:0000313" key="1">
    <source>
        <dbReference type="EMBL" id="ARE64967.1"/>
    </source>
</evidence>
<name>A0A1V0QEU7_9FIRM</name>
<evidence type="ECO:0000313" key="2">
    <source>
        <dbReference type="Proteomes" id="UP000092574"/>
    </source>
</evidence>
<dbReference type="STRING" id="1796616.A4V09_24135"/>
<gene>
    <name evidence="1" type="ORF">A4V09_24135</name>
</gene>
<sequence>MGRLVHPFSGRAGITEQLKATDQLKWVGLMNMVKAQVEDIFFNELIYCD</sequence>
<accession>A0A1V0QEU7</accession>
<dbReference type="AlphaFoldDB" id="A0A1V0QEU7"/>
<keyword evidence="2" id="KW-1185">Reference proteome</keyword>